<comment type="subunit">
    <text evidence="11">Monomer.</text>
</comment>
<dbReference type="InterPro" id="IPR023000">
    <property type="entry name" value="Shikimate_kinase_CS"/>
</dbReference>
<evidence type="ECO:0000313" key="15">
    <source>
        <dbReference type="Proteomes" id="UP000183090"/>
    </source>
</evidence>
<dbReference type="PRINTS" id="PR01100">
    <property type="entry name" value="SHIKIMTKNASE"/>
</dbReference>
<dbReference type="GO" id="GO:0004765">
    <property type="term" value="F:shikimate kinase activity"/>
    <property type="evidence" value="ECO:0007669"/>
    <property type="project" value="UniProtKB-UniRule"/>
</dbReference>
<dbReference type="AlphaFoldDB" id="A0A0F7HLB6"/>
<comment type="caution">
    <text evidence="11">Lacks conserved residue(s) required for the propagation of feature annotation.</text>
</comment>
<evidence type="ECO:0000256" key="6">
    <source>
        <dbReference type="ARBA" id="ARBA00022741"/>
    </source>
</evidence>
<dbReference type="SUPFAM" id="SSF52540">
    <property type="entry name" value="P-loop containing nucleoside triphosphate hydrolases"/>
    <property type="match status" value="1"/>
</dbReference>
<comment type="pathway">
    <text evidence="1 11">Metabolic intermediate biosynthesis; chorismate biosynthesis; chorismate from D-erythrose 4-phosphate and phosphoenolpyruvate: step 5/7.</text>
</comment>
<evidence type="ECO:0000313" key="12">
    <source>
        <dbReference type="EMBL" id="AKG74018.1"/>
    </source>
</evidence>
<dbReference type="HAMAP" id="MF_00109">
    <property type="entry name" value="Shikimate_kinase"/>
    <property type="match status" value="1"/>
</dbReference>
<dbReference type="KEGG" id="shv:AAT16_07100"/>
<evidence type="ECO:0000256" key="3">
    <source>
        <dbReference type="ARBA" id="ARBA00012154"/>
    </source>
</evidence>
<reference evidence="13 15" key="3">
    <citation type="submission" date="2016-10" db="EMBL/GenBank/DDBJ databases">
        <authorList>
            <person name="Varghese N."/>
            <person name="Submissions S."/>
        </authorList>
    </citation>
    <scope>NUCLEOTIDE SEQUENCE [LARGE SCALE GENOMIC DNA]</scope>
    <source>
        <strain evidence="13 15">CGMCC 1.6501</strain>
    </source>
</reference>
<keyword evidence="5 11" id="KW-0808">Transferase</keyword>
<dbReference type="CDD" id="cd00464">
    <property type="entry name" value="SK"/>
    <property type="match status" value="1"/>
</dbReference>
<comment type="similarity">
    <text evidence="2 11">Belongs to the shikimate kinase family.</text>
</comment>
<evidence type="ECO:0000313" key="14">
    <source>
        <dbReference type="Proteomes" id="UP000034029"/>
    </source>
</evidence>
<reference evidence="12 14" key="1">
    <citation type="journal article" date="2015" name="Int. J. Syst. Evol. Microbiol.">
        <title>Complete genome sequence of Salinicoccus halodurans H3B36, isolated from the Qaidam Basin in China.</title>
        <authorList>
            <person name="Jiang K."/>
            <person name="Xue Y."/>
            <person name="Ma Y."/>
        </authorList>
    </citation>
    <scope>NUCLEOTIDE SEQUENCE [LARGE SCALE GENOMIC DNA]</scope>
    <source>
        <strain evidence="12 14">H3B36</strain>
    </source>
</reference>
<dbReference type="Proteomes" id="UP000183090">
    <property type="component" value="Unassembled WGS sequence"/>
</dbReference>
<gene>
    <name evidence="11" type="primary">aroK</name>
    <name evidence="12" type="ORF">AAT16_07100</name>
    <name evidence="13" type="ORF">SAMN05216235_0664</name>
</gene>
<keyword evidence="11" id="KW-0479">Metal-binding</keyword>
<dbReference type="GO" id="GO:0005524">
    <property type="term" value="F:ATP binding"/>
    <property type="evidence" value="ECO:0007669"/>
    <property type="project" value="UniProtKB-UniRule"/>
</dbReference>
<dbReference type="InterPro" id="IPR027417">
    <property type="entry name" value="P-loop_NTPase"/>
</dbReference>
<name>A0A0F7HLB6_9STAP</name>
<evidence type="ECO:0000256" key="5">
    <source>
        <dbReference type="ARBA" id="ARBA00022679"/>
    </source>
</evidence>
<dbReference type="InterPro" id="IPR000623">
    <property type="entry name" value="Shikimate_kinase/TSH1"/>
</dbReference>
<dbReference type="RefSeq" id="WP_046790204.1">
    <property type="nucleotide sequence ID" value="NZ_CP011366.1"/>
</dbReference>
<feature type="binding site" evidence="11">
    <location>
        <position position="12"/>
    </location>
    <ligand>
        <name>Mg(2+)</name>
        <dbReference type="ChEBI" id="CHEBI:18420"/>
    </ligand>
</feature>
<keyword evidence="6 11" id="KW-0547">Nucleotide-binding</keyword>
<evidence type="ECO:0000256" key="8">
    <source>
        <dbReference type="ARBA" id="ARBA00022840"/>
    </source>
</evidence>
<evidence type="ECO:0000256" key="9">
    <source>
        <dbReference type="ARBA" id="ARBA00023141"/>
    </source>
</evidence>
<dbReference type="Proteomes" id="UP000034029">
    <property type="component" value="Chromosome"/>
</dbReference>
<dbReference type="Gene3D" id="3.40.50.300">
    <property type="entry name" value="P-loop containing nucleotide triphosphate hydrolases"/>
    <property type="match status" value="1"/>
</dbReference>
<evidence type="ECO:0000256" key="1">
    <source>
        <dbReference type="ARBA" id="ARBA00004842"/>
    </source>
</evidence>
<organism evidence="13 15">
    <name type="scientific">Salinicoccus halodurans</name>
    <dbReference type="NCBI Taxonomy" id="407035"/>
    <lineage>
        <taxon>Bacteria</taxon>
        <taxon>Bacillati</taxon>
        <taxon>Bacillota</taxon>
        <taxon>Bacilli</taxon>
        <taxon>Bacillales</taxon>
        <taxon>Staphylococcaceae</taxon>
        <taxon>Salinicoccus</taxon>
    </lineage>
</organism>
<feature type="binding site" evidence="11">
    <location>
        <begin position="8"/>
        <end position="13"/>
    </location>
    <ligand>
        <name>ATP</name>
        <dbReference type="ChEBI" id="CHEBI:30616"/>
    </ligand>
</feature>
<protein>
    <recommendedName>
        <fullName evidence="3 11">Shikimate kinase</fullName>
        <shortName evidence="11">SK</shortName>
        <ecNumber evidence="3 11">2.7.1.71</ecNumber>
    </recommendedName>
</protein>
<dbReference type="EMBL" id="CP011366">
    <property type="protein sequence ID" value="AKG74018.1"/>
    <property type="molecule type" value="Genomic_DNA"/>
</dbReference>
<dbReference type="GO" id="GO:0000287">
    <property type="term" value="F:magnesium ion binding"/>
    <property type="evidence" value="ECO:0007669"/>
    <property type="project" value="UniProtKB-UniRule"/>
</dbReference>
<dbReference type="OrthoDB" id="9800332at2"/>
<feature type="binding site" evidence="11">
    <location>
        <position position="54"/>
    </location>
    <ligand>
        <name>substrate</name>
    </ligand>
</feature>
<evidence type="ECO:0000256" key="10">
    <source>
        <dbReference type="ARBA" id="ARBA00048567"/>
    </source>
</evidence>
<dbReference type="PROSITE" id="PS01128">
    <property type="entry name" value="SHIKIMATE_KINASE"/>
    <property type="match status" value="1"/>
</dbReference>
<proteinExistence type="inferred from homology"/>
<dbReference type="EMBL" id="FOTB01000001">
    <property type="protein sequence ID" value="SFK59273.1"/>
    <property type="molecule type" value="Genomic_DNA"/>
</dbReference>
<feature type="binding site" evidence="11">
    <location>
        <position position="114"/>
    </location>
    <ligand>
        <name>ATP</name>
        <dbReference type="ChEBI" id="CHEBI:30616"/>
    </ligand>
</feature>
<keyword evidence="9 11" id="KW-0057">Aromatic amino acid biosynthesis</keyword>
<dbReference type="GO" id="GO:0009423">
    <property type="term" value="P:chorismate biosynthetic process"/>
    <property type="evidence" value="ECO:0007669"/>
    <property type="project" value="UniProtKB-UniRule"/>
</dbReference>
<feature type="binding site" evidence="11">
    <location>
        <position position="30"/>
    </location>
    <ligand>
        <name>substrate</name>
    </ligand>
</feature>
<keyword evidence="7 11" id="KW-0418">Kinase</keyword>
<comment type="function">
    <text evidence="11">Catalyzes the specific phosphorylation of the 3-hydroxyl group of shikimic acid using ATP as a cosubstrate.</text>
</comment>
<comment type="catalytic activity">
    <reaction evidence="10 11">
        <text>shikimate + ATP = 3-phosphoshikimate + ADP + H(+)</text>
        <dbReference type="Rhea" id="RHEA:13121"/>
        <dbReference type="ChEBI" id="CHEBI:15378"/>
        <dbReference type="ChEBI" id="CHEBI:30616"/>
        <dbReference type="ChEBI" id="CHEBI:36208"/>
        <dbReference type="ChEBI" id="CHEBI:145989"/>
        <dbReference type="ChEBI" id="CHEBI:456216"/>
        <dbReference type="EC" id="2.7.1.71"/>
    </reaction>
</comment>
<keyword evidence="8 11" id="KW-0067">ATP-binding</keyword>
<keyword evidence="11" id="KW-0963">Cytoplasm</keyword>
<evidence type="ECO:0000313" key="13">
    <source>
        <dbReference type="EMBL" id="SFK59273.1"/>
    </source>
</evidence>
<accession>A0A0F7HLB6</accession>
<dbReference type="PANTHER" id="PTHR21087">
    <property type="entry name" value="SHIKIMATE KINASE"/>
    <property type="match status" value="1"/>
</dbReference>
<dbReference type="PANTHER" id="PTHR21087:SF16">
    <property type="entry name" value="SHIKIMATE KINASE 1, CHLOROPLASTIC"/>
    <property type="match status" value="1"/>
</dbReference>
<dbReference type="GO" id="GO:0008652">
    <property type="term" value="P:amino acid biosynthetic process"/>
    <property type="evidence" value="ECO:0007669"/>
    <property type="project" value="UniProtKB-KW"/>
</dbReference>
<feature type="binding site" evidence="11">
    <location>
        <position position="131"/>
    </location>
    <ligand>
        <name>substrate</name>
    </ligand>
</feature>
<evidence type="ECO:0000256" key="2">
    <source>
        <dbReference type="ARBA" id="ARBA00006997"/>
    </source>
</evidence>
<keyword evidence="4 11" id="KW-0028">Amino-acid biosynthesis</keyword>
<dbReference type="GO" id="GO:0009073">
    <property type="term" value="P:aromatic amino acid family biosynthetic process"/>
    <property type="evidence" value="ECO:0007669"/>
    <property type="project" value="UniProtKB-KW"/>
</dbReference>
<dbReference type="Pfam" id="PF01202">
    <property type="entry name" value="SKI"/>
    <property type="match status" value="1"/>
</dbReference>
<feature type="binding site" evidence="11">
    <location>
        <position position="75"/>
    </location>
    <ligand>
        <name>substrate</name>
    </ligand>
</feature>
<reference evidence="14" key="2">
    <citation type="submission" date="2015-04" db="EMBL/GenBank/DDBJ databases">
        <title>Complete genome sequence of Salinicoccus halodurans strain H3B36, isolated from the Qaidam basin of China.</title>
        <authorList>
            <person name="Ma Y."/>
            <person name="Jiang K."/>
            <person name="Xue Y."/>
        </authorList>
    </citation>
    <scope>NUCLEOTIDE SEQUENCE [LARGE SCALE GENOMIC DNA]</scope>
    <source>
        <strain evidence="14">H3B36</strain>
    </source>
</reference>
<sequence length="161" mass="17902">MILIGFMGSGKSTVARELGERLSLDVLELDDEISRLSGKTIPEIFAEEGEAGFRSYEHQVLSDACKIDGIISTGGGIITYDDSYEIIKNTERKVIFLNAEFESLYDRISNDATRPLASQPKAQVRALYDSRIERYKRAADLEVDTACCLEDTMKAILDPTP</sequence>
<comment type="subcellular location">
    <subcellularLocation>
        <location evidence="11">Cytoplasm</location>
    </subcellularLocation>
</comment>
<keyword evidence="11" id="KW-0460">Magnesium</keyword>
<comment type="cofactor">
    <cofactor evidence="11">
        <name>Mg(2+)</name>
        <dbReference type="ChEBI" id="CHEBI:18420"/>
    </cofactor>
    <text evidence="11">Binds 1 Mg(2+) ion per subunit.</text>
</comment>
<evidence type="ECO:0000256" key="4">
    <source>
        <dbReference type="ARBA" id="ARBA00022605"/>
    </source>
</evidence>
<dbReference type="InterPro" id="IPR031322">
    <property type="entry name" value="Shikimate/glucono_kinase"/>
</dbReference>
<dbReference type="EC" id="2.7.1.71" evidence="3 11"/>
<evidence type="ECO:0000256" key="7">
    <source>
        <dbReference type="ARBA" id="ARBA00022777"/>
    </source>
</evidence>
<evidence type="ECO:0000256" key="11">
    <source>
        <dbReference type="HAMAP-Rule" id="MF_00109"/>
    </source>
</evidence>
<keyword evidence="14" id="KW-1185">Reference proteome</keyword>
<dbReference type="GO" id="GO:0005829">
    <property type="term" value="C:cytosol"/>
    <property type="evidence" value="ECO:0007669"/>
    <property type="project" value="TreeGrafter"/>
</dbReference>